<name>A0A1X2HRS3_SYNRA</name>
<protein>
    <submittedName>
        <fullName evidence="1">Uncharacterized protein</fullName>
    </submittedName>
</protein>
<accession>A0A1X2HRS3</accession>
<dbReference type="Proteomes" id="UP000242180">
    <property type="component" value="Unassembled WGS sequence"/>
</dbReference>
<dbReference type="InParanoid" id="A0A1X2HRS3"/>
<evidence type="ECO:0000313" key="2">
    <source>
        <dbReference type="Proteomes" id="UP000242180"/>
    </source>
</evidence>
<gene>
    <name evidence="1" type="ORF">BCR43DRAFT_481256</name>
</gene>
<dbReference type="AlphaFoldDB" id="A0A1X2HRS3"/>
<reference evidence="1 2" key="1">
    <citation type="submission" date="2016-07" db="EMBL/GenBank/DDBJ databases">
        <title>Pervasive Adenine N6-methylation of Active Genes in Fungi.</title>
        <authorList>
            <consortium name="DOE Joint Genome Institute"/>
            <person name="Mondo S.J."/>
            <person name="Dannebaum R.O."/>
            <person name="Kuo R.C."/>
            <person name="Labutti K."/>
            <person name="Haridas S."/>
            <person name="Kuo A."/>
            <person name="Salamov A."/>
            <person name="Ahrendt S.R."/>
            <person name="Lipzen A."/>
            <person name="Sullivan W."/>
            <person name="Andreopoulos W.B."/>
            <person name="Clum A."/>
            <person name="Lindquist E."/>
            <person name="Daum C."/>
            <person name="Ramamoorthy G.K."/>
            <person name="Gryganskyi A."/>
            <person name="Culley D."/>
            <person name="Magnuson J.K."/>
            <person name="James T.Y."/>
            <person name="O'Malley M.A."/>
            <person name="Stajich J.E."/>
            <person name="Spatafora J.W."/>
            <person name="Visel A."/>
            <person name="Grigoriev I.V."/>
        </authorList>
    </citation>
    <scope>NUCLEOTIDE SEQUENCE [LARGE SCALE GENOMIC DNA]</scope>
    <source>
        <strain evidence="1 2">NRRL 2496</strain>
    </source>
</reference>
<keyword evidence="2" id="KW-1185">Reference proteome</keyword>
<sequence>MPVIPHESWRRESPTVMSHPWLVSTRLEGIVCVFTPPVPSDNVICTANPLVAYGMARVSVSSVWSVYSLHAYCTNRRTNLIKIKRIA</sequence>
<organism evidence="1 2">
    <name type="scientific">Syncephalastrum racemosum</name>
    <name type="common">Filamentous fungus</name>
    <dbReference type="NCBI Taxonomy" id="13706"/>
    <lineage>
        <taxon>Eukaryota</taxon>
        <taxon>Fungi</taxon>
        <taxon>Fungi incertae sedis</taxon>
        <taxon>Mucoromycota</taxon>
        <taxon>Mucoromycotina</taxon>
        <taxon>Mucoromycetes</taxon>
        <taxon>Mucorales</taxon>
        <taxon>Syncephalastraceae</taxon>
        <taxon>Syncephalastrum</taxon>
    </lineage>
</organism>
<evidence type="ECO:0000313" key="1">
    <source>
        <dbReference type="EMBL" id="ORZ02253.1"/>
    </source>
</evidence>
<dbReference type="EMBL" id="MCGN01000001">
    <property type="protein sequence ID" value="ORZ02253.1"/>
    <property type="molecule type" value="Genomic_DNA"/>
</dbReference>
<comment type="caution">
    <text evidence="1">The sequence shown here is derived from an EMBL/GenBank/DDBJ whole genome shotgun (WGS) entry which is preliminary data.</text>
</comment>
<proteinExistence type="predicted"/>